<proteinExistence type="predicted"/>
<sequence length="171" mass="19740">MASLHDSSRAFAHVSALLSKFHWEIIMAPNTLLPEEILAFPAQSTVKAVHIYFLGLIYGSNYVNISRLDQNETVCRHVEEISSDLTPDALLKLSLLTWHFDARGDFSQELLQFITELGEFEEVCQVTWEQYSDRSEHYVSCKVFMIEMLNLLRFLEGYVARSWTRLCGRSD</sequence>
<protein>
    <submittedName>
        <fullName evidence="1">Uncharacterized protein</fullName>
    </submittedName>
</protein>
<dbReference type="Proteomes" id="UP000184063">
    <property type="component" value="Unassembled WGS sequence"/>
</dbReference>
<reference evidence="2" key="1">
    <citation type="journal article" date="2017" name="Genome Biol.">
        <title>Comparative genomics reveals high biological diversity and specific adaptations in the industrially and medically important fungal genus Aspergillus.</title>
        <authorList>
            <person name="de Vries R.P."/>
            <person name="Riley R."/>
            <person name="Wiebenga A."/>
            <person name="Aguilar-Osorio G."/>
            <person name="Amillis S."/>
            <person name="Uchima C.A."/>
            <person name="Anderluh G."/>
            <person name="Asadollahi M."/>
            <person name="Askin M."/>
            <person name="Barry K."/>
            <person name="Battaglia E."/>
            <person name="Bayram O."/>
            <person name="Benocci T."/>
            <person name="Braus-Stromeyer S.A."/>
            <person name="Caldana C."/>
            <person name="Canovas D."/>
            <person name="Cerqueira G.C."/>
            <person name="Chen F."/>
            <person name="Chen W."/>
            <person name="Choi C."/>
            <person name="Clum A."/>
            <person name="Dos Santos R.A."/>
            <person name="Damasio A.R."/>
            <person name="Diallinas G."/>
            <person name="Emri T."/>
            <person name="Fekete E."/>
            <person name="Flipphi M."/>
            <person name="Freyberg S."/>
            <person name="Gallo A."/>
            <person name="Gournas C."/>
            <person name="Habgood R."/>
            <person name="Hainaut M."/>
            <person name="Harispe M.L."/>
            <person name="Henrissat B."/>
            <person name="Hilden K.S."/>
            <person name="Hope R."/>
            <person name="Hossain A."/>
            <person name="Karabika E."/>
            <person name="Karaffa L."/>
            <person name="Karanyi Z."/>
            <person name="Krasevec N."/>
            <person name="Kuo A."/>
            <person name="Kusch H."/>
            <person name="LaButti K."/>
            <person name="Lagendijk E.L."/>
            <person name="Lapidus A."/>
            <person name="Levasseur A."/>
            <person name="Lindquist E."/>
            <person name="Lipzen A."/>
            <person name="Logrieco A.F."/>
            <person name="MacCabe A."/>
            <person name="Maekelae M.R."/>
            <person name="Malavazi I."/>
            <person name="Melin P."/>
            <person name="Meyer V."/>
            <person name="Mielnichuk N."/>
            <person name="Miskei M."/>
            <person name="Molnar A.P."/>
            <person name="Mule G."/>
            <person name="Ngan C.Y."/>
            <person name="Orejas M."/>
            <person name="Orosz E."/>
            <person name="Ouedraogo J.P."/>
            <person name="Overkamp K.M."/>
            <person name="Park H.-S."/>
            <person name="Perrone G."/>
            <person name="Piumi F."/>
            <person name="Punt P.J."/>
            <person name="Ram A.F."/>
            <person name="Ramon A."/>
            <person name="Rauscher S."/>
            <person name="Record E."/>
            <person name="Riano-Pachon D.M."/>
            <person name="Robert V."/>
            <person name="Roehrig J."/>
            <person name="Ruller R."/>
            <person name="Salamov A."/>
            <person name="Salih N.S."/>
            <person name="Samson R.A."/>
            <person name="Sandor E."/>
            <person name="Sanguinetti M."/>
            <person name="Schuetze T."/>
            <person name="Sepcic K."/>
            <person name="Shelest E."/>
            <person name="Sherlock G."/>
            <person name="Sophianopoulou V."/>
            <person name="Squina F.M."/>
            <person name="Sun H."/>
            <person name="Susca A."/>
            <person name="Todd R.B."/>
            <person name="Tsang A."/>
            <person name="Unkles S.E."/>
            <person name="van de Wiele N."/>
            <person name="van Rossen-Uffink D."/>
            <person name="Oliveira J.V."/>
            <person name="Vesth T.C."/>
            <person name="Visser J."/>
            <person name="Yu J.-H."/>
            <person name="Zhou M."/>
            <person name="Andersen M.R."/>
            <person name="Archer D.B."/>
            <person name="Baker S.E."/>
            <person name="Benoit I."/>
            <person name="Brakhage A.A."/>
            <person name="Braus G.H."/>
            <person name="Fischer R."/>
            <person name="Frisvad J.C."/>
            <person name="Goldman G.H."/>
            <person name="Houbraken J."/>
            <person name="Oakley B."/>
            <person name="Pocsi I."/>
            <person name="Scazzocchio C."/>
            <person name="Seiboth B."/>
            <person name="vanKuyk P.A."/>
            <person name="Wortman J."/>
            <person name="Dyer P.S."/>
            <person name="Grigoriev I.V."/>
        </authorList>
    </citation>
    <scope>NUCLEOTIDE SEQUENCE [LARGE SCALE GENOMIC DNA]</scope>
    <source>
        <strain evidence="2">CBS 106.47</strain>
    </source>
</reference>
<dbReference type="AlphaFoldDB" id="A0A1M3SZU8"/>
<evidence type="ECO:0000313" key="1">
    <source>
        <dbReference type="EMBL" id="OJZ80006.1"/>
    </source>
</evidence>
<evidence type="ECO:0000313" key="2">
    <source>
        <dbReference type="Proteomes" id="UP000184063"/>
    </source>
</evidence>
<name>A0A1M3SZU8_ASPLC</name>
<accession>A0A1M3SZU8</accession>
<dbReference type="EMBL" id="KV878263">
    <property type="protein sequence ID" value="OJZ80006.1"/>
    <property type="molecule type" value="Genomic_DNA"/>
</dbReference>
<dbReference type="OrthoDB" id="4410856at2759"/>
<dbReference type="VEuPathDB" id="FungiDB:ASPFODRAFT_148367"/>
<gene>
    <name evidence="1" type="ORF">ASPFODRAFT_148367</name>
</gene>
<organism evidence="1 2">
    <name type="scientific">Aspergillus luchuensis (strain CBS 106.47)</name>
    <dbReference type="NCBI Taxonomy" id="1137211"/>
    <lineage>
        <taxon>Eukaryota</taxon>
        <taxon>Fungi</taxon>
        <taxon>Dikarya</taxon>
        <taxon>Ascomycota</taxon>
        <taxon>Pezizomycotina</taxon>
        <taxon>Eurotiomycetes</taxon>
        <taxon>Eurotiomycetidae</taxon>
        <taxon>Eurotiales</taxon>
        <taxon>Aspergillaceae</taxon>
        <taxon>Aspergillus</taxon>
        <taxon>Aspergillus subgen. Circumdati</taxon>
    </lineage>
</organism>